<gene>
    <name evidence="1" type="primary">WBGene00204030</name>
</gene>
<dbReference type="PANTHER" id="PTHR46178">
    <property type="entry name" value="SEVEN TM RECEPTOR"/>
    <property type="match status" value="1"/>
</dbReference>
<proteinExistence type="predicted"/>
<name>A0A2A6BIH4_PRIPA</name>
<dbReference type="Proteomes" id="UP000005239">
    <property type="component" value="Unassembled WGS sequence"/>
</dbReference>
<dbReference type="EnsemblMetazoa" id="PPA31165.1">
    <property type="protein sequence ID" value="PPA31165.1"/>
    <property type="gene ID" value="WBGene00204030"/>
</dbReference>
<dbReference type="Gene3D" id="1.20.1070.10">
    <property type="entry name" value="Rhodopsin 7-helix transmembrane proteins"/>
    <property type="match status" value="1"/>
</dbReference>
<evidence type="ECO:0000313" key="2">
    <source>
        <dbReference type="Proteomes" id="UP000005239"/>
    </source>
</evidence>
<dbReference type="SUPFAM" id="SSF81321">
    <property type="entry name" value="Family A G protein-coupled receptor-like"/>
    <property type="match status" value="1"/>
</dbReference>
<dbReference type="PANTHER" id="PTHR46178:SF9">
    <property type="entry name" value="SEVEN TM RECEPTOR"/>
    <property type="match status" value="1"/>
</dbReference>
<dbReference type="InterPro" id="IPR019428">
    <property type="entry name" value="7TM_GPCR_serpentine_rcpt_Str"/>
</dbReference>
<sequence>MMILPGFLPLNICSIIGTFLSVSLNSLVIFLMLTRPTNLDRKTVKFSLAFSTLGVIYAICQCLTQPVFFAHDRMGVLFFGSFLHDEYWPVYAQKIFVNVTFIHSDDPAVHSQLSVQIRRDMQRWFVGALAGVGAAYLAAYLSIRWSKITPSPAFVEKVATQLNGHFQTDFRKVFVGGIDTTVQNEQKDPAYAILMILFFLLMIGSTSMMIICGWRIHSTIYRKKMSDRVRKLHRKVLSLIVLQALNPFFFMILPGFIPAILIQSRIESPEALSWLCAYLIILFPLLNPIIMLVCTKEYRRSFLRLLFGSNIPAISVAEFSLVVARRSTVSD</sequence>
<reference evidence="1" key="2">
    <citation type="submission" date="2022-06" db="UniProtKB">
        <authorList>
            <consortium name="EnsemblMetazoa"/>
        </authorList>
    </citation>
    <scope>IDENTIFICATION</scope>
    <source>
        <strain evidence="1">PS312</strain>
    </source>
</reference>
<dbReference type="AlphaFoldDB" id="A0A2A6BIH4"/>
<organism evidence="1 2">
    <name type="scientific">Pristionchus pacificus</name>
    <name type="common">Parasitic nematode worm</name>
    <dbReference type="NCBI Taxonomy" id="54126"/>
    <lineage>
        <taxon>Eukaryota</taxon>
        <taxon>Metazoa</taxon>
        <taxon>Ecdysozoa</taxon>
        <taxon>Nematoda</taxon>
        <taxon>Chromadorea</taxon>
        <taxon>Rhabditida</taxon>
        <taxon>Rhabditina</taxon>
        <taxon>Diplogasteromorpha</taxon>
        <taxon>Diplogasteroidea</taxon>
        <taxon>Neodiplogasteridae</taxon>
        <taxon>Pristionchus</taxon>
    </lineage>
</organism>
<accession>A0A8R1UN11</accession>
<evidence type="ECO:0000313" key="1">
    <source>
        <dbReference type="EnsemblMetazoa" id="PPA31165.1"/>
    </source>
</evidence>
<reference evidence="2" key="1">
    <citation type="journal article" date="2008" name="Nat. Genet.">
        <title>The Pristionchus pacificus genome provides a unique perspective on nematode lifestyle and parasitism.</title>
        <authorList>
            <person name="Dieterich C."/>
            <person name="Clifton S.W."/>
            <person name="Schuster L.N."/>
            <person name="Chinwalla A."/>
            <person name="Delehaunty K."/>
            <person name="Dinkelacker I."/>
            <person name="Fulton L."/>
            <person name="Fulton R."/>
            <person name="Godfrey J."/>
            <person name="Minx P."/>
            <person name="Mitreva M."/>
            <person name="Roeseler W."/>
            <person name="Tian H."/>
            <person name="Witte H."/>
            <person name="Yang S.P."/>
            <person name="Wilson R.K."/>
            <person name="Sommer R.J."/>
        </authorList>
    </citation>
    <scope>NUCLEOTIDE SEQUENCE [LARGE SCALE GENOMIC DNA]</scope>
    <source>
        <strain evidence="2">PS312</strain>
    </source>
</reference>
<protein>
    <submittedName>
        <fullName evidence="1">G protein-coupled receptor</fullName>
    </submittedName>
</protein>
<accession>A0A2A6BIH4</accession>
<keyword evidence="2" id="KW-1185">Reference proteome</keyword>
<dbReference type="Pfam" id="PF10326">
    <property type="entry name" value="7TM_GPCR_Str"/>
    <property type="match status" value="2"/>
</dbReference>